<proteinExistence type="predicted"/>
<evidence type="ECO:0000313" key="2">
    <source>
        <dbReference type="EMBL" id="QIZ70263.1"/>
    </source>
</evidence>
<feature type="domain" description="CHAT" evidence="1">
    <location>
        <begin position="3"/>
        <end position="36"/>
    </location>
</feature>
<accession>A0A6H1TWX5</accession>
<protein>
    <submittedName>
        <fullName evidence="2">CHAT domain-containing protein</fullName>
    </submittedName>
</protein>
<sequence>MRSVPDDSTAILMREFDRNWQQSRDRAQALRTGMLTTQ</sequence>
<dbReference type="KEGG" id="oxy:HCG48_06480"/>
<gene>
    <name evidence="2" type="ORF">HCG48_06480</name>
</gene>
<dbReference type="InterPro" id="IPR024983">
    <property type="entry name" value="CHAT_dom"/>
</dbReference>
<dbReference type="Pfam" id="PF12770">
    <property type="entry name" value="CHAT"/>
    <property type="match status" value="1"/>
</dbReference>
<evidence type="ECO:0000259" key="1">
    <source>
        <dbReference type="Pfam" id="PF12770"/>
    </source>
</evidence>
<organism evidence="2 3">
    <name type="scientific">Oxynema aestuarii AP17</name>
    <dbReference type="NCBI Taxonomy" id="2064643"/>
    <lineage>
        <taxon>Bacteria</taxon>
        <taxon>Bacillati</taxon>
        <taxon>Cyanobacteriota</taxon>
        <taxon>Cyanophyceae</taxon>
        <taxon>Oscillatoriophycideae</taxon>
        <taxon>Oscillatoriales</taxon>
        <taxon>Oscillatoriaceae</taxon>
        <taxon>Oxynema</taxon>
        <taxon>Oxynema aestuarii</taxon>
    </lineage>
</organism>
<dbReference type="RefSeq" id="WP_168568418.1">
    <property type="nucleotide sequence ID" value="NZ_CP051167.1"/>
</dbReference>
<keyword evidence="3" id="KW-1185">Reference proteome</keyword>
<dbReference type="AlphaFoldDB" id="A0A6H1TWX5"/>
<dbReference type="EMBL" id="CP051167">
    <property type="protein sequence ID" value="QIZ70263.1"/>
    <property type="molecule type" value="Genomic_DNA"/>
</dbReference>
<evidence type="ECO:0000313" key="3">
    <source>
        <dbReference type="Proteomes" id="UP000500857"/>
    </source>
</evidence>
<reference evidence="2 3" key="1">
    <citation type="submission" date="2020-04" db="EMBL/GenBank/DDBJ databases">
        <authorList>
            <person name="Basu S."/>
            <person name="Maruthanayagam V."/>
            <person name="Chakraborty S."/>
            <person name="Pramanik A."/>
            <person name="Mukherjee J."/>
            <person name="Brink B."/>
        </authorList>
    </citation>
    <scope>NUCLEOTIDE SEQUENCE [LARGE SCALE GENOMIC DNA]</scope>
    <source>
        <strain evidence="2 3">AP17</strain>
    </source>
</reference>
<dbReference type="Proteomes" id="UP000500857">
    <property type="component" value="Chromosome"/>
</dbReference>
<name>A0A6H1TWX5_9CYAN</name>